<evidence type="ECO:0000256" key="1">
    <source>
        <dbReference type="SAM" id="SignalP"/>
    </source>
</evidence>
<accession>A0A6J3M381</accession>
<protein>
    <recommendedName>
        <fullName evidence="4">Secreted protein</fullName>
    </recommendedName>
</protein>
<reference evidence="3" key="1">
    <citation type="submission" date="2020-01" db="EMBL/GenBank/DDBJ databases">
        <authorList>
            <consortium name="DOE Joint Genome Institute"/>
            <person name="Haridas S."/>
            <person name="Albert R."/>
            <person name="Binder M."/>
            <person name="Bloem J."/>
            <person name="Labutti K."/>
            <person name="Salamov A."/>
            <person name="Andreopoulos B."/>
            <person name="Baker S.E."/>
            <person name="Barry K."/>
            <person name="Bills G."/>
            <person name="Bluhm B.H."/>
            <person name="Cannon C."/>
            <person name="Castanera R."/>
            <person name="Culley D.E."/>
            <person name="Daum C."/>
            <person name="Ezra D."/>
            <person name="Gonzalez J.B."/>
            <person name="Henrissat B."/>
            <person name="Kuo A."/>
            <person name="Liang C."/>
            <person name="Lipzen A."/>
            <person name="Lutzoni F."/>
            <person name="Magnuson J."/>
            <person name="Mondo S."/>
            <person name="Nolan M."/>
            <person name="Ohm R."/>
            <person name="Pangilinan J."/>
            <person name="Park H.-J."/>
            <person name="Ramirez L."/>
            <person name="Alfaro M."/>
            <person name="Sun H."/>
            <person name="Tritt A."/>
            <person name="Yoshinaga Y."/>
            <person name="Zwiers L.-H."/>
            <person name="Turgeon B.G."/>
            <person name="Goodwin S.B."/>
            <person name="Spatafora J.W."/>
            <person name="Crous P.W."/>
            <person name="Grigoriev I.V."/>
        </authorList>
    </citation>
    <scope>NUCLEOTIDE SEQUENCE</scope>
    <source>
        <strain evidence="3">CBS 342.82</strain>
    </source>
</reference>
<gene>
    <name evidence="3" type="ORF">K489DRAFT_381261</name>
</gene>
<keyword evidence="2" id="KW-1185">Reference proteome</keyword>
<reference evidence="3" key="2">
    <citation type="submission" date="2020-04" db="EMBL/GenBank/DDBJ databases">
        <authorList>
            <consortium name="NCBI Genome Project"/>
        </authorList>
    </citation>
    <scope>NUCLEOTIDE SEQUENCE</scope>
    <source>
        <strain evidence="3">CBS 342.82</strain>
    </source>
</reference>
<evidence type="ECO:0000313" key="3">
    <source>
        <dbReference type="RefSeq" id="XP_033459527.1"/>
    </source>
</evidence>
<dbReference type="GeneID" id="54362877"/>
<sequence length="93" mass="10523">MASHDRGRLVGTSLLARWLFPLAACRIKTLLSCNARIPDVFSRPISQPDKSQYTYVLFHRHSGMVGCNCSWRETLIGKPLYNVMRGSGVRKKT</sequence>
<dbReference type="RefSeq" id="XP_033459527.1">
    <property type="nucleotide sequence ID" value="XM_033605077.1"/>
</dbReference>
<organism evidence="3">
    <name type="scientific">Dissoconium aciculare CBS 342.82</name>
    <dbReference type="NCBI Taxonomy" id="1314786"/>
    <lineage>
        <taxon>Eukaryota</taxon>
        <taxon>Fungi</taxon>
        <taxon>Dikarya</taxon>
        <taxon>Ascomycota</taxon>
        <taxon>Pezizomycotina</taxon>
        <taxon>Dothideomycetes</taxon>
        <taxon>Dothideomycetidae</taxon>
        <taxon>Mycosphaerellales</taxon>
        <taxon>Dissoconiaceae</taxon>
        <taxon>Dissoconium</taxon>
    </lineage>
</organism>
<dbReference type="AlphaFoldDB" id="A0A6J3M381"/>
<evidence type="ECO:0008006" key="4">
    <source>
        <dbReference type="Google" id="ProtNLM"/>
    </source>
</evidence>
<evidence type="ECO:0000313" key="2">
    <source>
        <dbReference type="Proteomes" id="UP000504637"/>
    </source>
</evidence>
<feature type="signal peptide" evidence="1">
    <location>
        <begin position="1"/>
        <end position="25"/>
    </location>
</feature>
<dbReference type="Proteomes" id="UP000504637">
    <property type="component" value="Unplaced"/>
</dbReference>
<keyword evidence="1" id="KW-0732">Signal</keyword>
<feature type="chain" id="PRO_5026701873" description="Secreted protein" evidence="1">
    <location>
        <begin position="26"/>
        <end position="93"/>
    </location>
</feature>
<reference evidence="3" key="3">
    <citation type="submission" date="2025-08" db="UniProtKB">
        <authorList>
            <consortium name="RefSeq"/>
        </authorList>
    </citation>
    <scope>IDENTIFICATION</scope>
    <source>
        <strain evidence="3">CBS 342.82</strain>
    </source>
</reference>
<proteinExistence type="predicted"/>
<name>A0A6J3M381_9PEZI</name>